<gene>
    <name evidence="2" type="ORF">CBOVIS_LOCUS9535</name>
</gene>
<evidence type="ECO:0000313" key="3">
    <source>
        <dbReference type="Proteomes" id="UP000494206"/>
    </source>
</evidence>
<accession>A0A8S1F498</accession>
<keyword evidence="1" id="KW-0175">Coiled coil</keyword>
<evidence type="ECO:0000313" key="2">
    <source>
        <dbReference type="EMBL" id="CAB3407635.1"/>
    </source>
</evidence>
<name>A0A8S1F498_9PELO</name>
<sequence length="73" mass="8609">MSSALDAIRELLEPYVEPANMSEEERRRARCERHDRLAAATLMALRNELEEVRQSVERLNAELERETRNRRNG</sequence>
<dbReference type="Proteomes" id="UP000494206">
    <property type="component" value="Unassembled WGS sequence"/>
</dbReference>
<evidence type="ECO:0000256" key="1">
    <source>
        <dbReference type="SAM" id="Coils"/>
    </source>
</evidence>
<comment type="caution">
    <text evidence="2">The sequence shown here is derived from an EMBL/GenBank/DDBJ whole genome shotgun (WGS) entry which is preliminary data.</text>
</comment>
<keyword evidence="3" id="KW-1185">Reference proteome</keyword>
<proteinExistence type="predicted"/>
<dbReference type="EMBL" id="CADEPM010000006">
    <property type="protein sequence ID" value="CAB3407635.1"/>
    <property type="molecule type" value="Genomic_DNA"/>
</dbReference>
<organism evidence="2 3">
    <name type="scientific">Caenorhabditis bovis</name>
    <dbReference type="NCBI Taxonomy" id="2654633"/>
    <lineage>
        <taxon>Eukaryota</taxon>
        <taxon>Metazoa</taxon>
        <taxon>Ecdysozoa</taxon>
        <taxon>Nematoda</taxon>
        <taxon>Chromadorea</taxon>
        <taxon>Rhabditida</taxon>
        <taxon>Rhabditina</taxon>
        <taxon>Rhabditomorpha</taxon>
        <taxon>Rhabditoidea</taxon>
        <taxon>Rhabditidae</taxon>
        <taxon>Peloderinae</taxon>
        <taxon>Caenorhabditis</taxon>
    </lineage>
</organism>
<dbReference type="AlphaFoldDB" id="A0A8S1F498"/>
<protein>
    <submittedName>
        <fullName evidence="2">Uncharacterized protein</fullName>
    </submittedName>
</protein>
<reference evidence="2 3" key="1">
    <citation type="submission" date="2020-04" db="EMBL/GenBank/DDBJ databases">
        <authorList>
            <person name="Laetsch R D."/>
            <person name="Stevens L."/>
            <person name="Kumar S."/>
            <person name="Blaxter L. M."/>
        </authorList>
    </citation>
    <scope>NUCLEOTIDE SEQUENCE [LARGE SCALE GENOMIC DNA]</scope>
</reference>
<feature type="coiled-coil region" evidence="1">
    <location>
        <begin position="42"/>
        <end position="69"/>
    </location>
</feature>